<name>A0ABV6QCG4_9FLAO</name>
<comment type="caution">
    <text evidence="2">The sequence shown here is derived from an EMBL/GenBank/DDBJ whole genome shotgun (WGS) entry which is preliminary data.</text>
</comment>
<dbReference type="RefSeq" id="WP_386065338.1">
    <property type="nucleotide sequence ID" value="NZ_JBHLTQ010000018.1"/>
</dbReference>
<protein>
    <submittedName>
        <fullName evidence="2">SGNH/GDSL hydrolase family protein</fullName>
    </submittedName>
</protein>
<dbReference type="Pfam" id="PF00657">
    <property type="entry name" value="Lipase_GDSL"/>
    <property type="match status" value="1"/>
</dbReference>
<sequence>MALDRITYPEKTAGSETSTEAKFFDSEANEIKTVVNAAIDAVEELQDEQIVSPNPFYGRHDSIELLEAAYPTGEENAWAIIDAGVGVTPQIAAWDDIAGEWEITGYSNYHVFVNTAANLPATGEVQKDYITLDDMLVRVWHNGQYKIKSPITNTTLWYTKTVKTKDIDGNTDPTDADSGKVLAITDNTDITAIIFDVSYTQALAKAAALSSSESFYLNIYNATKNKNVRATITTFTLVDSSTKYKLTVTGVADAEIDEGDTLHLGLPINVGSGVTPRIATWYQQGFRVHGSASATYFGADDFPNGFILDHDTTETDADDISMAERRVVFRAPFNMRLHNVYFQIQEENCAIAIIKSSDAYDDEVVVYEENCINGGSGSGIDDNNIEGGTTIYKGELIGVFVKREDGTPSYIEAQMFVDFIEVGTVTADDEAEYTLPLEDGTNGQVLKTNGSGTVSWQDESGGGSSPDDTAYDATSWNDNTDAATKNALRDKFVTIDDSFDYLQEELNTENLFNKETIVEGYYGSGGVTFIPSGSLWTSDFIEVTEGEIYKTTNDATTNIYMYDASQDPHTPAVTATTQLTIPSGVAYVKVLFDSSKLDVVMFTLNSVDTGSYIPFSKVYIKDDVLQNPYTAQDVVNAADTEDFKERLLVRTYTENLFNKRTIVEGYYGTNGTTFQSDATFHTSDYIPVVEGETYRKSNDVDAFIYMYDEGKTPHSPSYINDTTITIPSGVAFVRVIYYADKLDVVMFTLDSVDTTHYIPHILQTVDREVVLPQLQEHVIIKKVAYWLGDSMTASGTYYLNDLRTMLSFSKEYNLANSGAKWSHGATTAYDITTTGSSIADWNCIWNQANKMKDLVDNSSYLDPDVVIINCGTNDFLEDLGTPSTVYDGLAFTSLSPDDSELQSVAGGIRYTCETILEDFPDVQIILIAPIQRGVADNSKIFSITDTMIECGGYNSIEVIDQARRCGIYGYPEIASDIYLADNLHTNAAGATKVAKFLSKALRQIIIDK</sequence>
<dbReference type="CDD" id="cd00229">
    <property type="entry name" value="SGNH_hydrolase"/>
    <property type="match status" value="1"/>
</dbReference>
<dbReference type="Gene3D" id="3.40.50.1110">
    <property type="entry name" value="SGNH hydrolase"/>
    <property type="match status" value="1"/>
</dbReference>
<feature type="compositionally biased region" description="Polar residues" evidence="1">
    <location>
        <begin position="449"/>
        <end position="458"/>
    </location>
</feature>
<dbReference type="SUPFAM" id="SSF52266">
    <property type="entry name" value="SGNH hydrolase"/>
    <property type="match status" value="1"/>
</dbReference>
<keyword evidence="3" id="KW-1185">Reference proteome</keyword>
<dbReference type="GO" id="GO:0016787">
    <property type="term" value="F:hydrolase activity"/>
    <property type="evidence" value="ECO:0007669"/>
    <property type="project" value="UniProtKB-KW"/>
</dbReference>
<dbReference type="Proteomes" id="UP001589832">
    <property type="component" value="Unassembled WGS sequence"/>
</dbReference>
<proteinExistence type="predicted"/>
<keyword evidence="2" id="KW-0378">Hydrolase</keyword>
<dbReference type="InterPro" id="IPR036514">
    <property type="entry name" value="SGNH_hydro_sf"/>
</dbReference>
<reference evidence="2 3" key="1">
    <citation type="submission" date="2024-09" db="EMBL/GenBank/DDBJ databases">
        <authorList>
            <person name="Sun Q."/>
            <person name="Mori K."/>
        </authorList>
    </citation>
    <scope>NUCLEOTIDE SEQUENCE [LARGE SCALE GENOMIC DNA]</scope>
    <source>
        <strain evidence="2 3">NCAIM B.02481</strain>
    </source>
</reference>
<organism evidence="2 3">
    <name type="scientific">Winogradskyella pulchriflava</name>
    <dbReference type="NCBI Taxonomy" id="1110688"/>
    <lineage>
        <taxon>Bacteria</taxon>
        <taxon>Pseudomonadati</taxon>
        <taxon>Bacteroidota</taxon>
        <taxon>Flavobacteriia</taxon>
        <taxon>Flavobacteriales</taxon>
        <taxon>Flavobacteriaceae</taxon>
        <taxon>Winogradskyella</taxon>
    </lineage>
</organism>
<evidence type="ECO:0000313" key="2">
    <source>
        <dbReference type="EMBL" id="MFC0605912.1"/>
    </source>
</evidence>
<evidence type="ECO:0000313" key="3">
    <source>
        <dbReference type="Proteomes" id="UP001589832"/>
    </source>
</evidence>
<evidence type="ECO:0000256" key="1">
    <source>
        <dbReference type="SAM" id="MobiDB-lite"/>
    </source>
</evidence>
<accession>A0ABV6QCG4</accession>
<dbReference type="EMBL" id="JBHLTQ010000018">
    <property type="protein sequence ID" value="MFC0605912.1"/>
    <property type="molecule type" value="Genomic_DNA"/>
</dbReference>
<gene>
    <name evidence="2" type="ORF">ACFFGA_15225</name>
</gene>
<feature type="region of interest" description="Disordered" evidence="1">
    <location>
        <begin position="449"/>
        <end position="476"/>
    </location>
</feature>
<dbReference type="InterPro" id="IPR001087">
    <property type="entry name" value="GDSL"/>
</dbReference>